<evidence type="ECO:0000313" key="1">
    <source>
        <dbReference type="EMBL" id="CAC5344986.1"/>
    </source>
</evidence>
<comment type="caution">
    <text evidence="1">The sequence shown here is derived from an EMBL/GenBank/DDBJ whole genome shotgun (WGS) entry which is preliminary data.</text>
</comment>
<gene>
    <name evidence="1" type="ORF">PLAN_60001</name>
</gene>
<sequence length="49" mass="5322">MHGGFGGGCSILKKFVVAAKALTKSAQAQQLLRALKRNNKYGALKRNNY</sequence>
<name>A0A6J7ZSM3_PLARU</name>
<organism evidence="1 2">
    <name type="scientific">Planktothrix rubescens CCAP 1459/22</name>
    <dbReference type="NCBI Taxonomy" id="329571"/>
    <lineage>
        <taxon>Bacteria</taxon>
        <taxon>Bacillati</taxon>
        <taxon>Cyanobacteriota</taxon>
        <taxon>Cyanophyceae</taxon>
        <taxon>Oscillatoriophycideae</taxon>
        <taxon>Oscillatoriales</taxon>
        <taxon>Microcoleaceae</taxon>
        <taxon>Planktothrix</taxon>
    </lineage>
</organism>
<dbReference type="EMBL" id="CZCZ02000016">
    <property type="protein sequence ID" value="CAC5344986.1"/>
    <property type="molecule type" value="Genomic_DNA"/>
</dbReference>
<reference evidence="1" key="1">
    <citation type="submission" date="2020-05" db="EMBL/GenBank/DDBJ databases">
        <authorList>
            <consortium name="Genoscope - CEA"/>
            <person name="William W."/>
        </authorList>
    </citation>
    <scope>NUCLEOTIDE SEQUENCE [LARGE SCALE GENOMIC DNA]</scope>
    <source>
        <strain evidence="1">PCC 7821</strain>
    </source>
</reference>
<proteinExistence type="predicted"/>
<dbReference type="AlphaFoldDB" id="A0A6J7ZSM3"/>
<accession>A0A6J7ZSM3</accession>
<evidence type="ECO:0000313" key="2">
    <source>
        <dbReference type="Proteomes" id="UP000196521"/>
    </source>
</evidence>
<protein>
    <submittedName>
        <fullName evidence="1">Uncharacterized protein</fullName>
    </submittedName>
</protein>
<keyword evidence="2" id="KW-1185">Reference proteome</keyword>
<dbReference type="Proteomes" id="UP000196521">
    <property type="component" value="Unassembled WGS sequence"/>
</dbReference>